<organism evidence="4 5">
    <name type="scientific">Trichogramma kaykai</name>
    <dbReference type="NCBI Taxonomy" id="54128"/>
    <lineage>
        <taxon>Eukaryota</taxon>
        <taxon>Metazoa</taxon>
        <taxon>Ecdysozoa</taxon>
        <taxon>Arthropoda</taxon>
        <taxon>Hexapoda</taxon>
        <taxon>Insecta</taxon>
        <taxon>Pterygota</taxon>
        <taxon>Neoptera</taxon>
        <taxon>Endopterygota</taxon>
        <taxon>Hymenoptera</taxon>
        <taxon>Apocrita</taxon>
        <taxon>Proctotrupomorpha</taxon>
        <taxon>Chalcidoidea</taxon>
        <taxon>Trichogrammatidae</taxon>
        <taxon>Trichogramma</taxon>
    </lineage>
</organism>
<dbReference type="PANTHER" id="PTHR24198">
    <property type="entry name" value="ANKYRIN REPEAT AND PROTEIN KINASE DOMAIN-CONTAINING PROTEIN"/>
    <property type="match status" value="1"/>
</dbReference>
<keyword evidence="2 3" id="KW-0040">ANK repeat</keyword>
<evidence type="ECO:0000313" key="4">
    <source>
        <dbReference type="EMBL" id="KAL3406768.1"/>
    </source>
</evidence>
<gene>
    <name evidence="4" type="ORF">TKK_000907</name>
</gene>
<feature type="repeat" description="ANK" evidence="3">
    <location>
        <begin position="183"/>
        <end position="215"/>
    </location>
</feature>
<dbReference type="PROSITE" id="PS50297">
    <property type="entry name" value="ANK_REP_REGION"/>
    <property type="match status" value="5"/>
</dbReference>
<dbReference type="PROSITE" id="PS50088">
    <property type="entry name" value="ANK_REPEAT"/>
    <property type="match status" value="6"/>
</dbReference>
<dbReference type="SUPFAM" id="SSF48403">
    <property type="entry name" value="Ankyrin repeat"/>
    <property type="match status" value="2"/>
</dbReference>
<dbReference type="PANTHER" id="PTHR24198:SF165">
    <property type="entry name" value="ANKYRIN REPEAT-CONTAINING PROTEIN-RELATED"/>
    <property type="match status" value="1"/>
</dbReference>
<dbReference type="PRINTS" id="PR01415">
    <property type="entry name" value="ANKYRIN"/>
</dbReference>
<dbReference type="AlphaFoldDB" id="A0ABD2XPU5"/>
<evidence type="ECO:0000313" key="5">
    <source>
        <dbReference type="Proteomes" id="UP001627154"/>
    </source>
</evidence>
<dbReference type="Gene3D" id="1.25.40.20">
    <property type="entry name" value="Ankyrin repeat-containing domain"/>
    <property type="match status" value="3"/>
</dbReference>
<evidence type="ECO:0000256" key="1">
    <source>
        <dbReference type="ARBA" id="ARBA00022737"/>
    </source>
</evidence>
<feature type="repeat" description="ANK" evidence="3">
    <location>
        <begin position="561"/>
        <end position="593"/>
    </location>
</feature>
<reference evidence="4 5" key="1">
    <citation type="journal article" date="2024" name="bioRxiv">
        <title>A reference genome for Trichogramma kaykai: A tiny desert-dwelling parasitoid wasp with competing sex-ratio distorters.</title>
        <authorList>
            <person name="Culotta J."/>
            <person name="Lindsey A.R."/>
        </authorList>
    </citation>
    <scope>NUCLEOTIDE SEQUENCE [LARGE SCALE GENOMIC DNA]</scope>
    <source>
        <strain evidence="4 5">KSX58</strain>
    </source>
</reference>
<feature type="repeat" description="ANK" evidence="3">
    <location>
        <begin position="638"/>
        <end position="670"/>
    </location>
</feature>
<evidence type="ECO:0000256" key="2">
    <source>
        <dbReference type="ARBA" id="ARBA00023043"/>
    </source>
</evidence>
<dbReference type="EMBL" id="JBJJXI010000018">
    <property type="protein sequence ID" value="KAL3406768.1"/>
    <property type="molecule type" value="Genomic_DNA"/>
</dbReference>
<comment type="caution">
    <text evidence="4">The sequence shown here is derived from an EMBL/GenBank/DDBJ whole genome shotgun (WGS) entry which is preliminary data.</text>
</comment>
<sequence>MAHGDLNRLKHLKILRKKVTDENEAEQIELLRQFYKLIKNWKDELPNLRDIFRSEEIDCLLSDFINYNGGADVIIGFVVRSGYKDEAQVDEAVGGERRSLRTTPVNSITTGLYEFKFSKNENSPNSSKEPIRDLFKIYDRFDVNYTDELGWSHFHVACMSGCEDVVRKFLEFGQNVDCVETKTGNSPLHLALIYGHKEVAELLLRKGARLHVVNEYRSAPLHLICWRKYDDDLVELFFKIMDEQHQLAEINARNKRGYSPLHFAAQSRFKKAIELLMRNGADPNSVDYAGETPLHKICNYGPDEESATCMKFYFDISDEVHQPVEVDTRNKEDITPLLSALSDGLAKTAEVLLRRGADPNLIVKNRWLQPLHLICSRPDNGTWATFLKKFFEICAEKHHKVHIDARDEQGQTPLQLALDYGNIETAELLLRNGADPTLADNNGQTPLHFISRGSNDEKRATLLKMLFDVSDELNQVVDVNALDEWDNHPLYPALNNLLYKTAELLLRRGADPKLLIDKNQLLHSICRFEDEDEKSARFLNIFFEICAEKLGKVESDAQNEYGYTLLHTALFLGRKKVVELLLRNGANPNLVNNDGRTPLHYVCEDKQEDESTMITLETFFDVSDKVHRTVEVDTLDKDGQTPLHSSLKRNNKKITELLLRRGADPNLINKHGRSPLHTIIQGTYESLDDDFVERFFTI</sequence>
<dbReference type="Pfam" id="PF12796">
    <property type="entry name" value="Ank_2"/>
    <property type="match status" value="5"/>
</dbReference>
<dbReference type="InterPro" id="IPR036770">
    <property type="entry name" value="Ankyrin_rpt-contain_sf"/>
</dbReference>
<evidence type="ECO:0000256" key="3">
    <source>
        <dbReference type="PROSITE-ProRule" id="PRU00023"/>
    </source>
</evidence>
<feature type="repeat" description="ANK" evidence="3">
    <location>
        <begin position="256"/>
        <end position="288"/>
    </location>
</feature>
<proteinExistence type="predicted"/>
<dbReference type="SMART" id="SM00248">
    <property type="entry name" value="ANK"/>
    <property type="match status" value="11"/>
</dbReference>
<keyword evidence="5" id="KW-1185">Reference proteome</keyword>
<keyword evidence="1" id="KW-0677">Repeat</keyword>
<accession>A0ABD2XPU5</accession>
<protein>
    <submittedName>
        <fullName evidence="4">Uncharacterized protein</fullName>
    </submittedName>
</protein>
<feature type="repeat" description="ANK" evidence="3">
    <location>
        <begin position="332"/>
        <end position="364"/>
    </location>
</feature>
<dbReference type="InterPro" id="IPR002110">
    <property type="entry name" value="Ankyrin_rpt"/>
</dbReference>
<feature type="repeat" description="ANK" evidence="3">
    <location>
        <begin position="409"/>
        <end position="441"/>
    </location>
</feature>
<dbReference type="Proteomes" id="UP001627154">
    <property type="component" value="Unassembled WGS sequence"/>
</dbReference>
<name>A0ABD2XPU5_9HYME</name>